<gene>
    <name evidence="1" type="ORF">GCM10009787_77780</name>
</gene>
<dbReference type="Proteomes" id="UP001501391">
    <property type="component" value="Unassembled WGS sequence"/>
</dbReference>
<dbReference type="RefSeq" id="WP_237481977.1">
    <property type="nucleotide sequence ID" value="NZ_BAAAOQ010000046.1"/>
</dbReference>
<evidence type="ECO:0000313" key="1">
    <source>
        <dbReference type="EMBL" id="GAA1500291.1"/>
    </source>
</evidence>
<reference evidence="1 2" key="1">
    <citation type="journal article" date="2019" name="Int. J. Syst. Evol. Microbiol.">
        <title>The Global Catalogue of Microorganisms (GCM) 10K type strain sequencing project: providing services to taxonomists for standard genome sequencing and annotation.</title>
        <authorList>
            <consortium name="The Broad Institute Genomics Platform"/>
            <consortium name="The Broad Institute Genome Sequencing Center for Infectious Disease"/>
            <person name="Wu L."/>
            <person name="Ma J."/>
        </authorList>
    </citation>
    <scope>NUCLEOTIDE SEQUENCE [LARGE SCALE GENOMIC DNA]</scope>
    <source>
        <strain evidence="1 2">JCM 14924</strain>
    </source>
</reference>
<dbReference type="EMBL" id="BAAAOQ010000046">
    <property type="protein sequence ID" value="GAA1500291.1"/>
    <property type="molecule type" value="Genomic_DNA"/>
</dbReference>
<comment type="caution">
    <text evidence="1">The sequence shown here is derived from an EMBL/GenBank/DDBJ whole genome shotgun (WGS) entry which is preliminary data.</text>
</comment>
<sequence>MTDHGIALPHYRLHVVPAVVALASPTWQREVWLDPDQFEDLDYTVHVLFDDFCDANNPRPWLGQCLRSEEEVELMARLGAAYGAVQDSVGAAARDEAYLDSPGWSAVVAAAARLAQVLVANDHLALSKLHDAGHRWPLDTEPIMRSACRGPVAECERCGPSGRTR</sequence>
<dbReference type="InterPro" id="IPR057705">
    <property type="entry name" value="DUF7945"/>
</dbReference>
<protein>
    <submittedName>
        <fullName evidence="1">Uncharacterized protein</fullName>
    </submittedName>
</protein>
<dbReference type="Pfam" id="PF25656">
    <property type="entry name" value="DUF7945"/>
    <property type="match status" value="1"/>
</dbReference>
<name>A0ABN1ZKA0_9ACTN</name>
<evidence type="ECO:0000313" key="2">
    <source>
        <dbReference type="Proteomes" id="UP001501391"/>
    </source>
</evidence>
<proteinExistence type="predicted"/>
<dbReference type="NCBIfam" id="NF047838">
    <property type="entry name" value="SCO4402_fam"/>
    <property type="match status" value="1"/>
</dbReference>
<organism evidence="1 2">
    <name type="scientific">Streptomyces bangladeshensis</name>
    <dbReference type="NCBI Taxonomy" id="295352"/>
    <lineage>
        <taxon>Bacteria</taxon>
        <taxon>Bacillati</taxon>
        <taxon>Actinomycetota</taxon>
        <taxon>Actinomycetes</taxon>
        <taxon>Kitasatosporales</taxon>
        <taxon>Streptomycetaceae</taxon>
        <taxon>Streptomyces</taxon>
    </lineage>
</organism>
<accession>A0ABN1ZKA0</accession>
<keyword evidence="2" id="KW-1185">Reference proteome</keyword>